<feature type="domain" description="Nicotinate phosphoribosyltransferase C-terminal" evidence="18">
    <location>
        <begin position="345"/>
        <end position="453"/>
    </location>
</feature>
<dbReference type="GO" id="GO:0034355">
    <property type="term" value="P:NAD+ biosynthetic process via the salvage pathway"/>
    <property type="evidence" value="ECO:0007669"/>
    <property type="project" value="TreeGrafter"/>
</dbReference>
<feature type="non-terminal residue" evidence="19">
    <location>
        <position position="462"/>
    </location>
</feature>
<comment type="cofactor">
    <cofactor evidence="2">
        <name>Mg(2+)</name>
        <dbReference type="ChEBI" id="CHEBI:18420"/>
    </cofactor>
</comment>
<evidence type="ECO:0000256" key="2">
    <source>
        <dbReference type="ARBA" id="ARBA00001946"/>
    </source>
</evidence>
<evidence type="ECO:0000256" key="8">
    <source>
        <dbReference type="ARBA" id="ARBA00022598"/>
    </source>
</evidence>
<dbReference type="InterPro" id="IPR006405">
    <property type="entry name" value="Nic_PRibTrfase_pncB"/>
</dbReference>
<keyword evidence="20" id="KW-1185">Reference proteome</keyword>
<dbReference type="GO" id="GO:0005829">
    <property type="term" value="C:cytosol"/>
    <property type="evidence" value="ECO:0007669"/>
    <property type="project" value="TreeGrafter"/>
</dbReference>
<keyword evidence="19" id="KW-0328">Glycosyltransferase</keyword>
<gene>
    <name evidence="19" type="primary">Naprt</name>
    <name evidence="19" type="ORF">BARMAR_R05383</name>
</gene>
<dbReference type="PANTHER" id="PTHR11098:SF1">
    <property type="entry name" value="NICOTINATE PHOSPHORIBOSYLTRANSFERASE"/>
    <property type="match status" value="1"/>
</dbReference>
<evidence type="ECO:0000256" key="9">
    <source>
        <dbReference type="ARBA" id="ARBA00022642"/>
    </source>
</evidence>
<dbReference type="UniPathway" id="UPA00253">
    <property type="reaction ID" value="UER00457"/>
</dbReference>
<dbReference type="Gene3D" id="3.20.140.10">
    <property type="entry name" value="nicotinate phosphoribosyltransferase"/>
    <property type="match status" value="2"/>
</dbReference>
<dbReference type="NCBIfam" id="TIGR01513">
    <property type="entry name" value="NAPRTase_put"/>
    <property type="match status" value="1"/>
</dbReference>
<evidence type="ECO:0000259" key="18">
    <source>
        <dbReference type="Pfam" id="PF17956"/>
    </source>
</evidence>
<comment type="caution">
    <text evidence="19">The sequence shown here is derived from an EMBL/GenBank/DDBJ whole genome shotgun (WGS) entry which is preliminary data.</text>
</comment>
<dbReference type="SUPFAM" id="SSF51690">
    <property type="entry name" value="Nicotinate/Quinolinate PRTase C-terminal domain-like"/>
    <property type="match status" value="1"/>
</dbReference>
<dbReference type="Proteomes" id="UP000578343">
    <property type="component" value="Unassembled WGS sequence"/>
</dbReference>
<comment type="function">
    <text evidence="14">Catalyzes the first step in the biosynthesis of NAD from nicotinic acid, the ATP-dependent synthesis of beta-nicotinate D-ribonucleotide from nicotinate and 5-phospho-D-ribose 1-phosphate. Helps prevent cellular oxidative stress via its role in NAD biosynthesis.</text>
</comment>
<dbReference type="GO" id="GO:0016757">
    <property type="term" value="F:glycosyltransferase activity"/>
    <property type="evidence" value="ECO:0007669"/>
    <property type="project" value="UniProtKB-KW"/>
</dbReference>
<dbReference type="PIRSF" id="PIRSF000484">
    <property type="entry name" value="NAPRT"/>
    <property type="match status" value="1"/>
</dbReference>
<dbReference type="Pfam" id="PF17956">
    <property type="entry name" value="NAPRTase_C"/>
    <property type="match status" value="1"/>
</dbReference>
<dbReference type="InterPro" id="IPR013785">
    <property type="entry name" value="Aldolase_TIM"/>
</dbReference>
<sequence>ADVAYLRSVLPSTTEDAFFDYLATLDASEVTITAVPEGSVVFARVPFLQVKGPLLVVQLLETMLLCLVNYASLVATNASRFRLLAGPDVKLMEMGLRRAQGPDGALSASRYSYIGGFDCTSNVLAGKLYGIPVRGTVAHSFIMSFTSLEEVQPRELPPVAGGEPVDLPVLVERWLPRVCELLRIPPETNRGELAAFVSYAVTFPRDFQGLLDTYCVGRSGLPNFCAVALALNQLGYRPIGVRLDSGDLAQQSKEIRQVLRACAAHFQVPWFETIPIAVSNDISEESLEEFSRKGSEIDMIGVGTHLVTCPLQPSLGCVYKLVEVNGSPCLKLTEDEEKMTIPGTKAIYRLYDAAGHPFMDLMALEEEPSPSAGQELAIRVLGRLGETSKVVPSTVELLHRTYFSGGQVCEPLPSLLEVRNHAQTSLNLLNPIHRRLRDPQPYPVAMTEKLHHLLVELREASQ</sequence>
<keyword evidence="13" id="KW-0464">Manganese</keyword>
<dbReference type="FunFam" id="3.20.20.70:FF:000155">
    <property type="entry name" value="Nicotinate phosphoribosyltransferase"/>
    <property type="match status" value="1"/>
</dbReference>
<keyword evidence="7" id="KW-0597">Phosphoprotein</keyword>
<evidence type="ECO:0000256" key="10">
    <source>
        <dbReference type="ARBA" id="ARBA00022679"/>
    </source>
</evidence>
<comment type="catalytic activity">
    <reaction evidence="15 16">
        <text>5-phospho-alpha-D-ribose 1-diphosphate + nicotinate + ATP + H2O = nicotinate beta-D-ribonucleotide + ADP + phosphate + diphosphate</text>
        <dbReference type="Rhea" id="RHEA:36163"/>
        <dbReference type="ChEBI" id="CHEBI:15377"/>
        <dbReference type="ChEBI" id="CHEBI:30616"/>
        <dbReference type="ChEBI" id="CHEBI:32544"/>
        <dbReference type="ChEBI" id="CHEBI:33019"/>
        <dbReference type="ChEBI" id="CHEBI:43474"/>
        <dbReference type="ChEBI" id="CHEBI:57502"/>
        <dbReference type="ChEBI" id="CHEBI:58017"/>
        <dbReference type="ChEBI" id="CHEBI:456216"/>
        <dbReference type="EC" id="6.3.4.21"/>
    </reaction>
</comment>
<protein>
    <recommendedName>
        <fullName evidence="6 16">Nicotinate phosphoribosyltransferase</fullName>
        <ecNumber evidence="5 16">6.3.4.21</ecNumber>
    </recommendedName>
</protein>
<evidence type="ECO:0000256" key="12">
    <source>
        <dbReference type="ARBA" id="ARBA00022842"/>
    </source>
</evidence>
<evidence type="ECO:0000256" key="7">
    <source>
        <dbReference type="ARBA" id="ARBA00022553"/>
    </source>
</evidence>
<dbReference type="AlphaFoldDB" id="A0A7K9EQG8"/>
<evidence type="ECO:0000259" key="17">
    <source>
        <dbReference type="Pfam" id="PF17767"/>
    </source>
</evidence>
<dbReference type="PANTHER" id="PTHR11098">
    <property type="entry name" value="NICOTINATE PHOSPHORIBOSYLTRANSFERASE"/>
    <property type="match status" value="1"/>
</dbReference>
<comment type="PTM">
    <text evidence="16">Transiently phosphorylated on a His residue during the reaction cycle. Phosphorylation strongly increases the affinity for substrates and increases the rate of nicotinate D-ribonucleotide production. Dephosphorylation regenerates the low-affinity form of the enzyme, leading to product release.</text>
</comment>
<evidence type="ECO:0000313" key="19">
    <source>
        <dbReference type="EMBL" id="NXG78789.1"/>
    </source>
</evidence>
<evidence type="ECO:0000256" key="4">
    <source>
        <dbReference type="ARBA" id="ARBA00010897"/>
    </source>
</evidence>
<dbReference type="InterPro" id="IPR007229">
    <property type="entry name" value="Nic_PRibTrfase-Fam"/>
</dbReference>
<evidence type="ECO:0000256" key="5">
    <source>
        <dbReference type="ARBA" id="ARBA00013236"/>
    </source>
</evidence>
<dbReference type="InterPro" id="IPR040727">
    <property type="entry name" value="NAPRTase_N"/>
</dbReference>
<keyword evidence="10 16" id="KW-0808">Transferase</keyword>
<comment type="pathway">
    <text evidence="3 16">Cofactor biosynthesis; NAD(+) biosynthesis; nicotinate D-ribonucleotide from nicotinate: step 1/1.</text>
</comment>
<dbReference type="GO" id="GO:0046872">
    <property type="term" value="F:metal ion binding"/>
    <property type="evidence" value="ECO:0007669"/>
    <property type="project" value="UniProtKB-KW"/>
</dbReference>
<accession>A0A7K9EQG8</accession>
<reference evidence="19 20" key="1">
    <citation type="submission" date="2019-09" db="EMBL/GenBank/DDBJ databases">
        <title>Bird 10,000 Genomes (B10K) Project - Family phase.</title>
        <authorList>
            <person name="Zhang G."/>
        </authorList>
    </citation>
    <scope>NUCLEOTIDE SEQUENCE [LARGE SCALE GENOMIC DNA]</scope>
    <source>
        <strain evidence="19">B10K-DU-001-21</strain>
        <tissue evidence="19">Muscle</tissue>
    </source>
</reference>
<evidence type="ECO:0000256" key="11">
    <source>
        <dbReference type="ARBA" id="ARBA00022723"/>
    </source>
</evidence>
<keyword evidence="8 16" id="KW-0436">Ligase</keyword>
<feature type="non-terminal residue" evidence="19">
    <location>
        <position position="1"/>
    </location>
</feature>
<dbReference type="EC" id="6.3.4.21" evidence="5 16"/>
<dbReference type="EMBL" id="VWZK01018314">
    <property type="protein sequence ID" value="NXG78789.1"/>
    <property type="molecule type" value="Genomic_DNA"/>
</dbReference>
<dbReference type="SUPFAM" id="SSF54675">
    <property type="entry name" value="Nicotinate/Quinolinate PRTase N-terminal domain-like"/>
    <property type="match status" value="1"/>
</dbReference>
<evidence type="ECO:0000256" key="15">
    <source>
        <dbReference type="ARBA" id="ARBA00048668"/>
    </source>
</evidence>
<evidence type="ECO:0000256" key="16">
    <source>
        <dbReference type="RuleBase" id="RU365100"/>
    </source>
</evidence>
<evidence type="ECO:0000256" key="1">
    <source>
        <dbReference type="ARBA" id="ARBA00001936"/>
    </source>
</evidence>
<name>A0A7K9EQG8_BARMA</name>
<organism evidence="19 20">
    <name type="scientific">Baryphthengus martii</name>
    <name type="common">Rufous motmot</name>
    <dbReference type="NCBI Taxonomy" id="176943"/>
    <lineage>
        <taxon>Eukaryota</taxon>
        <taxon>Metazoa</taxon>
        <taxon>Chordata</taxon>
        <taxon>Craniata</taxon>
        <taxon>Vertebrata</taxon>
        <taxon>Euteleostomi</taxon>
        <taxon>Archelosauria</taxon>
        <taxon>Archosauria</taxon>
        <taxon>Dinosauria</taxon>
        <taxon>Saurischia</taxon>
        <taxon>Theropoda</taxon>
        <taxon>Coelurosauria</taxon>
        <taxon>Aves</taxon>
        <taxon>Neognathae</taxon>
        <taxon>Neoaves</taxon>
        <taxon>Telluraves</taxon>
        <taxon>Coraciimorphae</taxon>
        <taxon>Coraciiformes</taxon>
        <taxon>Momotidae</taxon>
        <taxon>Baryphthengus</taxon>
    </lineage>
</organism>
<dbReference type="InterPro" id="IPR041619">
    <property type="entry name" value="NAPRTase_C"/>
</dbReference>
<keyword evidence="12" id="KW-0460">Magnesium</keyword>
<proteinExistence type="inferred from homology"/>
<evidence type="ECO:0000256" key="13">
    <source>
        <dbReference type="ARBA" id="ARBA00023211"/>
    </source>
</evidence>
<dbReference type="FunFam" id="3.20.140.10:FF:000012">
    <property type="entry name" value="Nicotinate phosphoribosyltransferase"/>
    <property type="match status" value="1"/>
</dbReference>
<dbReference type="Gene3D" id="3.20.20.70">
    <property type="entry name" value="Aldolase class I"/>
    <property type="match status" value="2"/>
</dbReference>
<evidence type="ECO:0000256" key="3">
    <source>
        <dbReference type="ARBA" id="ARBA00004952"/>
    </source>
</evidence>
<keyword evidence="9 16" id="KW-0662">Pyridine nucleotide biosynthesis</keyword>
<evidence type="ECO:0000256" key="14">
    <source>
        <dbReference type="ARBA" id="ARBA00023426"/>
    </source>
</evidence>
<dbReference type="Pfam" id="PF17767">
    <property type="entry name" value="NAPRTase_N"/>
    <property type="match status" value="1"/>
</dbReference>
<keyword evidence="11" id="KW-0479">Metal-binding</keyword>
<comment type="similarity">
    <text evidence="4 16">Belongs to the NAPRTase family.</text>
</comment>
<evidence type="ECO:0000256" key="6">
    <source>
        <dbReference type="ARBA" id="ARBA00021569"/>
    </source>
</evidence>
<dbReference type="OrthoDB" id="193380at2759"/>
<dbReference type="InterPro" id="IPR036068">
    <property type="entry name" value="Nicotinate_pribotase-like_C"/>
</dbReference>
<comment type="cofactor">
    <cofactor evidence="1">
        <name>Mn(2+)</name>
        <dbReference type="ChEBI" id="CHEBI:29035"/>
    </cofactor>
</comment>
<evidence type="ECO:0000313" key="20">
    <source>
        <dbReference type="Proteomes" id="UP000578343"/>
    </source>
</evidence>
<feature type="domain" description="Nicotinate phosphoribosyltransferase N-terminal" evidence="17">
    <location>
        <begin position="2"/>
        <end position="69"/>
    </location>
</feature>
<dbReference type="GO" id="GO:0004516">
    <property type="term" value="F:nicotinate phosphoribosyltransferase activity"/>
    <property type="evidence" value="ECO:0007669"/>
    <property type="project" value="UniProtKB-UniRule"/>
</dbReference>